<evidence type="ECO:0000313" key="1">
    <source>
        <dbReference type="EMBL" id="GHB70195.1"/>
    </source>
</evidence>
<comment type="caution">
    <text evidence="1">The sequence shown here is derived from an EMBL/GenBank/DDBJ whole genome shotgun (WGS) entry which is preliminary data.</text>
</comment>
<reference evidence="1 2" key="1">
    <citation type="journal article" date="2014" name="Int. J. Syst. Evol. Microbiol.">
        <title>Complete genome sequence of Corynebacterium casei LMG S-19264T (=DSM 44701T), isolated from a smear-ripened cheese.</title>
        <authorList>
            <consortium name="US DOE Joint Genome Institute (JGI-PGF)"/>
            <person name="Walter F."/>
            <person name="Albersmeier A."/>
            <person name="Kalinowski J."/>
            <person name="Ruckert C."/>
        </authorList>
    </citation>
    <scope>NUCLEOTIDE SEQUENCE [LARGE SCALE GENOMIC DNA]</scope>
    <source>
        <strain evidence="1 2">KCTC 12866</strain>
    </source>
</reference>
<keyword evidence="2" id="KW-1185">Reference proteome</keyword>
<accession>A0A8J3G9X7</accession>
<evidence type="ECO:0000313" key="2">
    <source>
        <dbReference type="Proteomes" id="UP000598271"/>
    </source>
</evidence>
<gene>
    <name evidence="1" type="ORF">GCM10007390_24770</name>
</gene>
<name>A0A8J3G9X7_9BACT</name>
<organism evidence="1 2">
    <name type="scientific">Persicitalea jodogahamensis</name>
    <dbReference type="NCBI Taxonomy" id="402147"/>
    <lineage>
        <taxon>Bacteria</taxon>
        <taxon>Pseudomonadati</taxon>
        <taxon>Bacteroidota</taxon>
        <taxon>Cytophagia</taxon>
        <taxon>Cytophagales</taxon>
        <taxon>Spirosomataceae</taxon>
        <taxon>Persicitalea</taxon>
    </lineage>
</organism>
<dbReference type="EMBL" id="BMXF01000002">
    <property type="protein sequence ID" value="GHB70195.1"/>
    <property type="molecule type" value="Genomic_DNA"/>
</dbReference>
<sequence>MSHITTPKDAFIAEIASYQQLDPAAESFVRERLRVTDYERKGLQLLYMTFPTSIF</sequence>
<dbReference type="RefSeq" id="WP_189564745.1">
    <property type="nucleotide sequence ID" value="NZ_BMXF01000002.1"/>
</dbReference>
<proteinExistence type="predicted"/>
<dbReference type="AlphaFoldDB" id="A0A8J3G9X7"/>
<dbReference type="Proteomes" id="UP000598271">
    <property type="component" value="Unassembled WGS sequence"/>
</dbReference>
<protein>
    <submittedName>
        <fullName evidence="1">Uncharacterized protein</fullName>
    </submittedName>
</protein>